<comment type="caution">
    <text evidence="2">The sequence shown here is derived from an EMBL/GenBank/DDBJ whole genome shotgun (WGS) entry which is preliminary data.</text>
</comment>
<dbReference type="InterPro" id="IPR000228">
    <property type="entry name" value="RNA3'_term_phos_cyc"/>
</dbReference>
<proteinExistence type="predicted"/>
<dbReference type="PANTHER" id="PTHR11096:SF0">
    <property type="entry name" value="RNA 3'-TERMINAL PHOSPHATE CYCLASE"/>
    <property type="match status" value="1"/>
</dbReference>
<dbReference type="InterPro" id="IPR037136">
    <property type="entry name" value="RNA3'_phos_cyclase_dom_sf"/>
</dbReference>
<evidence type="ECO:0000313" key="2">
    <source>
        <dbReference type="EMBL" id="KAK5115679.1"/>
    </source>
</evidence>
<dbReference type="InterPro" id="IPR023797">
    <property type="entry name" value="RNA3'_phos_cyclase_dom"/>
</dbReference>
<feature type="domain" description="RNA 3'-terminal phosphate cyclase" evidence="1">
    <location>
        <begin position="14"/>
        <end position="417"/>
    </location>
</feature>
<dbReference type="GO" id="GO:0005634">
    <property type="term" value="C:nucleus"/>
    <property type="evidence" value="ECO:0007669"/>
    <property type="project" value="TreeGrafter"/>
</dbReference>
<dbReference type="EMBL" id="JAVRRL010000011">
    <property type="protein sequence ID" value="KAK5115679.1"/>
    <property type="molecule type" value="Genomic_DNA"/>
</dbReference>
<gene>
    <name evidence="2" type="ORF">LTR62_000768</name>
</gene>
<dbReference type="GO" id="GO:0003963">
    <property type="term" value="F:RNA-3'-phosphate cyclase activity"/>
    <property type="evidence" value="ECO:0007669"/>
    <property type="project" value="TreeGrafter"/>
</dbReference>
<evidence type="ECO:0000259" key="1">
    <source>
        <dbReference type="Pfam" id="PF01137"/>
    </source>
</evidence>
<sequence length="463" mass="50074">MPKIKHLHLDGRTLEGGGQLLCLAICISALTTLPLKINDIRGNRAGGGGLKAQHLASVDWLAQACNANVEGSVKGSRKLVFEPGRGKGRACDVSASFKKMTLADGRRVWEARIDIGTAGSTGLALQAVLPFILFTKLPPSGSATEEETLPIHLTLSGGTNVSGSPSYEYISQVLLPTLYAIGLPDMKTTLLKRGWSQGGTSIGSFTLEIPARKDVMLPAFRLTSTHRQLCIPTHLRATFIAPSSCHEQLKSTLVPFIRTAWPAPAGGSPIPITIACEDSKHDKRLYLLLVATVPNRDYDKNDGALSAPKEYLLASDWLYERKIDRVNLGQSHEEAVAAMVHAVFARLDAEWKSGAWVDEHLRDQLIIFQALAQGKSEVCPGWEVNGLGLEAVGLEARQPSLHAETAGWVVEQMLGVRADGGGGCEGVGINVEGQVDWRQLLRRRERERAAQEPEGGVRNLAVR</sequence>
<protein>
    <recommendedName>
        <fullName evidence="1">RNA 3'-terminal phosphate cyclase domain-containing protein</fullName>
    </recommendedName>
</protein>
<dbReference type="Gene3D" id="3.65.10.20">
    <property type="entry name" value="RNA 3'-terminal phosphate cyclase domain"/>
    <property type="match status" value="2"/>
</dbReference>
<dbReference type="PANTHER" id="PTHR11096">
    <property type="entry name" value="RNA 3' TERMINAL PHOSPHATE CYCLASE"/>
    <property type="match status" value="1"/>
</dbReference>
<evidence type="ECO:0000313" key="3">
    <source>
        <dbReference type="Proteomes" id="UP001310890"/>
    </source>
</evidence>
<dbReference type="Proteomes" id="UP001310890">
    <property type="component" value="Unassembled WGS sequence"/>
</dbReference>
<accession>A0AAN7TTC1</accession>
<dbReference type="InterPro" id="IPR013792">
    <property type="entry name" value="RNA3'P_cycl/enolpyr_Trfase_a/b"/>
</dbReference>
<dbReference type="SUPFAM" id="SSF55205">
    <property type="entry name" value="EPT/RTPC-like"/>
    <property type="match status" value="1"/>
</dbReference>
<dbReference type="AlphaFoldDB" id="A0AAN7TTC1"/>
<organism evidence="2 3">
    <name type="scientific">Meristemomyces frigidus</name>
    <dbReference type="NCBI Taxonomy" id="1508187"/>
    <lineage>
        <taxon>Eukaryota</taxon>
        <taxon>Fungi</taxon>
        <taxon>Dikarya</taxon>
        <taxon>Ascomycota</taxon>
        <taxon>Pezizomycotina</taxon>
        <taxon>Dothideomycetes</taxon>
        <taxon>Dothideomycetidae</taxon>
        <taxon>Mycosphaerellales</taxon>
        <taxon>Teratosphaeriaceae</taxon>
        <taxon>Meristemomyces</taxon>
    </lineage>
</organism>
<name>A0AAN7TTC1_9PEZI</name>
<dbReference type="Pfam" id="PF01137">
    <property type="entry name" value="RTC"/>
    <property type="match status" value="1"/>
</dbReference>
<dbReference type="GO" id="GO:0006396">
    <property type="term" value="P:RNA processing"/>
    <property type="evidence" value="ECO:0007669"/>
    <property type="project" value="InterPro"/>
</dbReference>
<reference evidence="2" key="1">
    <citation type="submission" date="2023-08" db="EMBL/GenBank/DDBJ databases">
        <title>Black Yeasts Isolated from many extreme environments.</title>
        <authorList>
            <person name="Coleine C."/>
            <person name="Stajich J.E."/>
            <person name="Selbmann L."/>
        </authorList>
    </citation>
    <scope>NUCLEOTIDE SEQUENCE</scope>
    <source>
        <strain evidence="2">CCFEE 5401</strain>
    </source>
</reference>